<dbReference type="EMBL" id="FJUX01000025">
    <property type="protein sequence ID" value="CZS95981.1"/>
    <property type="molecule type" value="Genomic_DNA"/>
</dbReference>
<evidence type="ECO:0000313" key="3">
    <source>
        <dbReference type="Proteomes" id="UP000178912"/>
    </source>
</evidence>
<dbReference type="OrthoDB" id="2020019at2759"/>
<keyword evidence="3" id="KW-1185">Reference proteome</keyword>
<evidence type="ECO:0000256" key="1">
    <source>
        <dbReference type="SAM" id="MobiDB-lite"/>
    </source>
</evidence>
<dbReference type="AlphaFoldDB" id="A0A1E1KDA8"/>
<gene>
    <name evidence="2" type="ORF">RAG0_05466</name>
</gene>
<protein>
    <submittedName>
        <fullName evidence="2">Uncharacterized protein</fullName>
    </submittedName>
</protein>
<feature type="region of interest" description="Disordered" evidence="1">
    <location>
        <begin position="186"/>
        <end position="210"/>
    </location>
</feature>
<organism evidence="2 3">
    <name type="scientific">Rhynchosporium agropyri</name>
    <dbReference type="NCBI Taxonomy" id="914238"/>
    <lineage>
        <taxon>Eukaryota</taxon>
        <taxon>Fungi</taxon>
        <taxon>Dikarya</taxon>
        <taxon>Ascomycota</taxon>
        <taxon>Pezizomycotina</taxon>
        <taxon>Leotiomycetes</taxon>
        <taxon>Helotiales</taxon>
        <taxon>Ploettnerulaceae</taxon>
        <taxon>Rhynchosporium</taxon>
    </lineage>
</organism>
<accession>A0A1E1KDA8</accession>
<evidence type="ECO:0000313" key="2">
    <source>
        <dbReference type="EMBL" id="CZS95981.1"/>
    </source>
</evidence>
<proteinExistence type="predicted"/>
<sequence>MSRNRKQPGPKQTAICETPCFDVSTQHSRTNLPGSTVNVSNEPLQSTVPIWERPQTAFFINELPPPDRLNLELMGGLDIDNNVLLYVPCSQYSSISVPSSFPLELHKAETDSVEVRVPWYSYSSIPDNHPDSMIPDTATRSTRNFIRGPDQNQADFHRSTTYQSPIGFFDFTVTDVQVSTSRRRRLGNSISNRNRHRNNHQTQPKLLKIA</sequence>
<reference evidence="3" key="1">
    <citation type="submission" date="2016-03" db="EMBL/GenBank/DDBJ databases">
        <authorList>
            <person name="Guldener U."/>
        </authorList>
    </citation>
    <scope>NUCLEOTIDE SEQUENCE [LARGE SCALE GENOMIC DNA]</scope>
    <source>
        <strain evidence="3">04CH-RAC-A.6.1</strain>
    </source>
</reference>
<name>A0A1E1KDA8_9HELO</name>
<dbReference type="Proteomes" id="UP000178912">
    <property type="component" value="Unassembled WGS sequence"/>
</dbReference>